<dbReference type="AlphaFoldDB" id="A0A2P7S133"/>
<keyword evidence="3" id="KW-1185">Reference proteome</keyword>
<evidence type="ECO:0000259" key="1">
    <source>
        <dbReference type="Pfam" id="PF12728"/>
    </source>
</evidence>
<dbReference type="OrthoDB" id="9806994at2"/>
<evidence type="ECO:0000313" key="3">
    <source>
        <dbReference type="Proteomes" id="UP000241229"/>
    </source>
</evidence>
<dbReference type="Pfam" id="PF12728">
    <property type="entry name" value="HTH_17"/>
    <property type="match status" value="1"/>
</dbReference>
<organism evidence="2 3">
    <name type="scientific">Kumtagia ephedrae</name>
    <dbReference type="NCBI Taxonomy" id="2116701"/>
    <lineage>
        <taxon>Bacteria</taxon>
        <taxon>Pseudomonadati</taxon>
        <taxon>Pseudomonadota</taxon>
        <taxon>Alphaproteobacteria</taxon>
        <taxon>Hyphomicrobiales</taxon>
        <taxon>Phyllobacteriaceae</taxon>
        <taxon>Kumtagia</taxon>
    </lineage>
</organism>
<protein>
    <submittedName>
        <fullName evidence="2">DNA-binding protein</fullName>
    </submittedName>
</protein>
<keyword evidence="2" id="KW-0238">DNA-binding</keyword>
<dbReference type="GO" id="GO:0003677">
    <property type="term" value="F:DNA binding"/>
    <property type="evidence" value="ECO:0007669"/>
    <property type="project" value="UniProtKB-KW"/>
</dbReference>
<accession>A0A2P7S133</accession>
<dbReference type="RefSeq" id="WP_106774302.1">
    <property type="nucleotide sequence ID" value="NZ_PXYK01000023.1"/>
</dbReference>
<sequence>MDRSESRPASRYLTNEEAAAYLKLSPHTLNKKRVIGGGPKFRKLGSRVVYAIDDLESWIEARSCDTTSDPRYAQAR</sequence>
<dbReference type="Proteomes" id="UP000241229">
    <property type="component" value="Unassembled WGS sequence"/>
</dbReference>
<dbReference type="SUPFAM" id="SSF46955">
    <property type="entry name" value="Putative DNA-binding domain"/>
    <property type="match status" value="1"/>
</dbReference>
<reference evidence="2 3" key="1">
    <citation type="submission" date="2018-03" db="EMBL/GenBank/DDBJ databases">
        <title>The draft genome of Mesorhizobium sp. 6GN-30.</title>
        <authorList>
            <person name="Liu L."/>
            <person name="Li L."/>
            <person name="Wang T."/>
            <person name="Zhang X."/>
            <person name="Liang L."/>
        </authorList>
    </citation>
    <scope>NUCLEOTIDE SEQUENCE [LARGE SCALE GENOMIC DNA]</scope>
    <source>
        <strain evidence="2 3">6GN30</strain>
    </source>
</reference>
<evidence type="ECO:0000313" key="2">
    <source>
        <dbReference type="EMBL" id="PSJ56178.1"/>
    </source>
</evidence>
<name>A0A2P7S133_9HYPH</name>
<dbReference type="InterPro" id="IPR041657">
    <property type="entry name" value="HTH_17"/>
</dbReference>
<proteinExistence type="predicted"/>
<feature type="domain" description="Helix-turn-helix" evidence="1">
    <location>
        <begin position="12"/>
        <end position="63"/>
    </location>
</feature>
<gene>
    <name evidence="2" type="ORF">C7I84_21700</name>
</gene>
<dbReference type="EMBL" id="PXYK01000023">
    <property type="protein sequence ID" value="PSJ56178.1"/>
    <property type="molecule type" value="Genomic_DNA"/>
</dbReference>
<comment type="caution">
    <text evidence="2">The sequence shown here is derived from an EMBL/GenBank/DDBJ whole genome shotgun (WGS) entry which is preliminary data.</text>
</comment>
<dbReference type="InterPro" id="IPR009061">
    <property type="entry name" value="DNA-bd_dom_put_sf"/>
</dbReference>